<dbReference type="EMBL" id="CP136862">
    <property type="protein sequence ID" value="WOJ90412.1"/>
    <property type="molecule type" value="Genomic_DNA"/>
</dbReference>
<evidence type="ECO:0000256" key="7">
    <source>
        <dbReference type="RuleBase" id="RU362048"/>
    </source>
</evidence>
<dbReference type="InterPro" id="IPR002771">
    <property type="entry name" value="Multi_antbiot-R_MarC"/>
</dbReference>
<evidence type="ECO:0000256" key="3">
    <source>
        <dbReference type="ARBA" id="ARBA00022475"/>
    </source>
</evidence>
<dbReference type="RefSeq" id="WP_407339860.1">
    <property type="nucleotide sequence ID" value="NZ_CP136862.1"/>
</dbReference>
<evidence type="ECO:0000256" key="1">
    <source>
        <dbReference type="ARBA" id="ARBA00004651"/>
    </source>
</evidence>
<evidence type="ECO:0000256" key="4">
    <source>
        <dbReference type="ARBA" id="ARBA00022692"/>
    </source>
</evidence>
<comment type="similarity">
    <text evidence="2 7">Belongs to the UPF0056 (MarC) family.</text>
</comment>
<evidence type="ECO:0000256" key="5">
    <source>
        <dbReference type="ARBA" id="ARBA00022989"/>
    </source>
</evidence>
<gene>
    <name evidence="8" type="ORF">RZS28_03710</name>
</gene>
<evidence type="ECO:0000256" key="2">
    <source>
        <dbReference type="ARBA" id="ARBA00009784"/>
    </source>
</evidence>
<evidence type="ECO:0000313" key="8">
    <source>
        <dbReference type="EMBL" id="WOJ90412.1"/>
    </source>
</evidence>
<organism evidence="8 9">
    <name type="scientific">Methylocapsa polymorpha</name>
    <dbReference type="NCBI Taxonomy" id="3080828"/>
    <lineage>
        <taxon>Bacteria</taxon>
        <taxon>Pseudomonadati</taxon>
        <taxon>Pseudomonadota</taxon>
        <taxon>Alphaproteobacteria</taxon>
        <taxon>Hyphomicrobiales</taxon>
        <taxon>Beijerinckiaceae</taxon>
        <taxon>Methylocapsa</taxon>
    </lineage>
</organism>
<dbReference type="Pfam" id="PF01914">
    <property type="entry name" value="MarC"/>
    <property type="match status" value="1"/>
</dbReference>
<reference evidence="8 9" key="1">
    <citation type="submission" date="2023-10" db="EMBL/GenBank/DDBJ databases">
        <title>Novel methanotroph of the genus Methylocapsa from a subarctic wetland.</title>
        <authorList>
            <person name="Belova S.E."/>
            <person name="Oshkin I.Y."/>
            <person name="Miroshnikov K."/>
            <person name="Dedysh S.N."/>
        </authorList>
    </citation>
    <scope>NUCLEOTIDE SEQUENCE [LARGE SCALE GENOMIC DNA]</scope>
    <source>
        <strain evidence="8 9">RX1</strain>
    </source>
</reference>
<keyword evidence="3" id="KW-1003">Cell membrane</keyword>
<evidence type="ECO:0000313" key="9">
    <source>
        <dbReference type="Proteomes" id="UP001626536"/>
    </source>
</evidence>
<sequence>MFAALTAAMPPAQRRLAAWTASLLAGAILLLFALAGRMWLSILGIGLPAFRVAGGLLLFLLATAMVFGRQSATHGVAEAEASSHDDITVFPLAFPLIAGPGAMTSVVLLMGRADGDPAHALVVVMMLMAALAIVLASLLQTRIIVRVLGVTGGNVIGRVLGINLAALAVQFVIDGLHDVLLPWSLTLEAGRAPGG</sequence>
<comment type="caution">
    <text evidence="7">Lacks conserved residue(s) required for the propagation of feature annotation.</text>
</comment>
<protein>
    <recommendedName>
        <fullName evidence="7">UPF0056 membrane protein</fullName>
    </recommendedName>
</protein>
<evidence type="ECO:0000256" key="6">
    <source>
        <dbReference type="ARBA" id="ARBA00023136"/>
    </source>
</evidence>
<keyword evidence="4 7" id="KW-0812">Transmembrane</keyword>
<keyword evidence="9" id="KW-1185">Reference proteome</keyword>
<comment type="subcellular location">
    <subcellularLocation>
        <location evidence="1 7">Cell membrane</location>
        <topology evidence="1 7">Multi-pass membrane protein</topology>
    </subcellularLocation>
</comment>
<keyword evidence="6 7" id="KW-0472">Membrane</keyword>
<accession>A0ABZ0HSY2</accession>
<feature type="transmembrane region" description="Helical" evidence="7">
    <location>
        <begin position="89"/>
        <end position="111"/>
    </location>
</feature>
<name>A0ABZ0HSY2_9HYPH</name>
<dbReference type="PANTHER" id="PTHR33508:SF1">
    <property type="entry name" value="UPF0056 MEMBRANE PROTEIN YHCE"/>
    <property type="match status" value="1"/>
</dbReference>
<keyword evidence="5 7" id="KW-1133">Transmembrane helix</keyword>
<dbReference type="PANTHER" id="PTHR33508">
    <property type="entry name" value="UPF0056 MEMBRANE PROTEIN YHCE"/>
    <property type="match status" value="1"/>
</dbReference>
<feature type="transmembrane region" description="Helical" evidence="7">
    <location>
        <begin position="117"/>
        <end position="139"/>
    </location>
</feature>
<proteinExistence type="inferred from homology"/>
<dbReference type="NCBIfam" id="TIGR00427">
    <property type="entry name" value="NAAT family transporter"/>
    <property type="match status" value="1"/>
</dbReference>
<feature type="transmembrane region" description="Helical" evidence="7">
    <location>
        <begin position="151"/>
        <end position="173"/>
    </location>
</feature>
<dbReference type="Proteomes" id="UP001626536">
    <property type="component" value="Chromosome"/>
</dbReference>
<feature type="transmembrane region" description="Helical" evidence="7">
    <location>
        <begin position="45"/>
        <end position="68"/>
    </location>
</feature>